<keyword evidence="2" id="KW-1185">Reference proteome</keyword>
<reference evidence="1 2" key="1">
    <citation type="submission" date="2024-02" db="EMBL/GenBank/DDBJ databases">
        <authorList>
            <person name="Chen Y."/>
            <person name="Shah S."/>
            <person name="Dougan E. K."/>
            <person name="Thang M."/>
            <person name="Chan C."/>
        </authorList>
    </citation>
    <scope>NUCLEOTIDE SEQUENCE [LARGE SCALE GENOMIC DNA]</scope>
</reference>
<comment type="caution">
    <text evidence="1">The sequence shown here is derived from an EMBL/GenBank/DDBJ whole genome shotgun (WGS) entry which is preliminary data.</text>
</comment>
<gene>
    <name evidence="1" type="ORF">CCMP2556_LOCUS20852</name>
</gene>
<dbReference type="Proteomes" id="UP001642484">
    <property type="component" value="Unassembled WGS sequence"/>
</dbReference>
<protein>
    <submittedName>
        <fullName evidence="1">Uncharacterized protein</fullName>
    </submittedName>
</protein>
<organism evidence="1 2">
    <name type="scientific">Durusdinium trenchii</name>
    <dbReference type="NCBI Taxonomy" id="1381693"/>
    <lineage>
        <taxon>Eukaryota</taxon>
        <taxon>Sar</taxon>
        <taxon>Alveolata</taxon>
        <taxon>Dinophyceae</taxon>
        <taxon>Suessiales</taxon>
        <taxon>Symbiodiniaceae</taxon>
        <taxon>Durusdinium</taxon>
    </lineage>
</organism>
<name>A0ABP0LFG0_9DINO</name>
<evidence type="ECO:0000313" key="1">
    <source>
        <dbReference type="EMBL" id="CAK9037919.1"/>
    </source>
</evidence>
<dbReference type="EMBL" id="CAXAMN010012336">
    <property type="protein sequence ID" value="CAK9037919.1"/>
    <property type="molecule type" value="Genomic_DNA"/>
</dbReference>
<proteinExistence type="predicted"/>
<accession>A0ABP0LFG0</accession>
<evidence type="ECO:0000313" key="2">
    <source>
        <dbReference type="Proteomes" id="UP001642484"/>
    </source>
</evidence>
<sequence>MVSFSSHFLHDVEGLAKAPKKPFRLVPKHQKGTGDMGCASVKVQEDLCDLDDVRRIPGKGIHAHNFSIPADEGLKLQEEEEEDEEEIAQRLSLHSWTLKGVRGVPLPPNGEMHQKHVKKLDAYLETVSAETLSREVSWKRLVHKRRYQEAFQ</sequence>